<organism evidence="7 8">
    <name type="scientific">Cyprinodon variegatus</name>
    <name type="common">Sheepshead minnow</name>
    <dbReference type="NCBI Taxonomy" id="28743"/>
    <lineage>
        <taxon>Eukaryota</taxon>
        <taxon>Metazoa</taxon>
        <taxon>Chordata</taxon>
        <taxon>Craniata</taxon>
        <taxon>Vertebrata</taxon>
        <taxon>Euteleostomi</taxon>
        <taxon>Actinopterygii</taxon>
        <taxon>Neopterygii</taxon>
        <taxon>Teleostei</taxon>
        <taxon>Neoteleostei</taxon>
        <taxon>Acanthomorphata</taxon>
        <taxon>Ovalentaria</taxon>
        <taxon>Atherinomorphae</taxon>
        <taxon>Cyprinodontiformes</taxon>
        <taxon>Cyprinodontidae</taxon>
        <taxon>Cyprinodon</taxon>
    </lineage>
</organism>
<evidence type="ECO:0000256" key="1">
    <source>
        <dbReference type="ARBA" id="ARBA00022723"/>
    </source>
</evidence>
<keyword evidence="8" id="KW-1185">Reference proteome</keyword>
<dbReference type="GO" id="GO:0003677">
    <property type="term" value="F:DNA binding"/>
    <property type="evidence" value="ECO:0007669"/>
    <property type="project" value="UniProtKB-UniRule"/>
</dbReference>
<dbReference type="AlphaFoldDB" id="A0A3Q2C9P0"/>
<evidence type="ECO:0000313" key="8">
    <source>
        <dbReference type="Proteomes" id="UP000265020"/>
    </source>
</evidence>
<keyword evidence="2 5" id="KW-0863">Zinc-finger</keyword>
<sequence>GPQVCTIPTCQTAITCEREKRAGTCTDCQHYPDTIPERLQLWLLFLGFDTNTPVDVLREADHRVCALHFRREDYVQSTGLRKKSPRKLYLKRAAVPTLLGPTVDEEDLGVTKIFLSTEMSKMTS</sequence>
<proteinExistence type="predicted"/>
<name>A0A3Q2C9P0_CYPVA</name>
<reference evidence="7" key="1">
    <citation type="submission" date="2025-08" db="UniProtKB">
        <authorList>
            <consortium name="Ensembl"/>
        </authorList>
    </citation>
    <scope>IDENTIFICATION</scope>
</reference>
<evidence type="ECO:0000256" key="5">
    <source>
        <dbReference type="PROSITE-ProRule" id="PRU00309"/>
    </source>
</evidence>
<dbReference type="Ensembl" id="ENSCVAT00000013424.1">
    <property type="protein sequence ID" value="ENSCVAP00000001437.1"/>
    <property type="gene ID" value="ENSCVAG00000002418.1"/>
</dbReference>
<dbReference type="InterPro" id="IPR006612">
    <property type="entry name" value="THAP_Znf"/>
</dbReference>
<evidence type="ECO:0000259" key="6">
    <source>
        <dbReference type="PROSITE" id="PS50950"/>
    </source>
</evidence>
<evidence type="ECO:0000313" key="7">
    <source>
        <dbReference type="Ensembl" id="ENSCVAP00000001437.1"/>
    </source>
</evidence>
<dbReference type="PROSITE" id="PS50950">
    <property type="entry name" value="ZF_THAP"/>
    <property type="match status" value="1"/>
</dbReference>
<evidence type="ECO:0000256" key="3">
    <source>
        <dbReference type="ARBA" id="ARBA00022833"/>
    </source>
</evidence>
<keyword evidence="1" id="KW-0479">Metal-binding</keyword>
<feature type="domain" description="THAP-type" evidence="6">
    <location>
        <begin position="1"/>
        <end position="99"/>
    </location>
</feature>
<keyword evidence="3" id="KW-0862">Zinc</keyword>
<reference evidence="7" key="2">
    <citation type="submission" date="2025-09" db="UniProtKB">
        <authorList>
            <consortium name="Ensembl"/>
        </authorList>
    </citation>
    <scope>IDENTIFICATION</scope>
</reference>
<dbReference type="Pfam" id="PF05485">
    <property type="entry name" value="THAP"/>
    <property type="match status" value="1"/>
</dbReference>
<protein>
    <recommendedName>
        <fullName evidence="6">THAP-type domain-containing protein</fullName>
    </recommendedName>
</protein>
<dbReference type="GO" id="GO:0008270">
    <property type="term" value="F:zinc ion binding"/>
    <property type="evidence" value="ECO:0007669"/>
    <property type="project" value="UniProtKB-KW"/>
</dbReference>
<dbReference type="SUPFAM" id="SSF57716">
    <property type="entry name" value="Glucocorticoid receptor-like (DNA-binding domain)"/>
    <property type="match status" value="1"/>
</dbReference>
<dbReference type="GeneTree" id="ENSGT00990000206065"/>
<dbReference type="Proteomes" id="UP000265020">
    <property type="component" value="Unassembled WGS sequence"/>
</dbReference>
<accession>A0A3Q2C9P0</accession>
<evidence type="ECO:0000256" key="2">
    <source>
        <dbReference type="ARBA" id="ARBA00022771"/>
    </source>
</evidence>
<evidence type="ECO:0000256" key="4">
    <source>
        <dbReference type="ARBA" id="ARBA00023125"/>
    </source>
</evidence>
<dbReference type="SMART" id="SM00980">
    <property type="entry name" value="THAP"/>
    <property type="match status" value="1"/>
</dbReference>
<keyword evidence="4 5" id="KW-0238">DNA-binding</keyword>